<feature type="coiled-coil region" evidence="4">
    <location>
        <begin position="45"/>
        <end position="79"/>
    </location>
</feature>
<feature type="domain" description="Basic leucine zipper" evidence="5">
    <location>
        <begin position="1"/>
        <end position="83"/>
    </location>
</feature>
<evidence type="ECO:0000256" key="1">
    <source>
        <dbReference type="ARBA" id="ARBA00023015"/>
    </source>
</evidence>
<keyword evidence="2" id="KW-0238">DNA-binding</keyword>
<reference evidence="6" key="1">
    <citation type="submission" date="2023-01" db="EMBL/GenBank/DDBJ databases">
        <title>Genome assembly of the deep-sea coral Lophelia pertusa.</title>
        <authorList>
            <person name="Herrera S."/>
            <person name="Cordes E."/>
        </authorList>
    </citation>
    <scope>NUCLEOTIDE SEQUENCE</scope>
    <source>
        <strain evidence="6">USNM1676648</strain>
        <tissue evidence="6">Polyp</tissue>
    </source>
</reference>
<keyword evidence="7" id="KW-1185">Reference proteome</keyword>
<evidence type="ECO:0000259" key="5">
    <source>
        <dbReference type="Pfam" id="PF03131"/>
    </source>
</evidence>
<evidence type="ECO:0000256" key="4">
    <source>
        <dbReference type="SAM" id="Coils"/>
    </source>
</evidence>
<dbReference type="InterPro" id="IPR024874">
    <property type="entry name" value="Transcription_factor_Maf_fam"/>
</dbReference>
<evidence type="ECO:0000256" key="3">
    <source>
        <dbReference type="ARBA" id="ARBA00023163"/>
    </source>
</evidence>
<dbReference type="PANTHER" id="PTHR10129:SF48">
    <property type="entry name" value="MAF-S, ISOFORM B"/>
    <property type="match status" value="1"/>
</dbReference>
<keyword evidence="4" id="KW-0175">Coiled coil</keyword>
<dbReference type="OrthoDB" id="10643438at2759"/>
<dbReference type="EMBL" id="MU826827">
    <property type="protein sequence ID" value="KAJ7374834.1"/>
    <property type="molecule type" value="Genomic_DNA"/>
</dbReference>
<evidence type="ECO:0000313" key="6">
    <source>
        <dbReference type="EMBL" id="KAJ7374834.1"/>
    </source>
</evidence>
<gene>
    <name evidence="6" type="ORF">OS493_005186</name>
</gene>
<name>A0A9X0CVF5_9CNID</name>
<sequence length="129" mass="15466">MSIQALNKQFRHLPECLIQRIRKRRRILKNRKYALKCRKKGSEKTDNITEENTALELEIFKAKEELRKVTSERDEYKLKYVRLSTTFDCLAFKTAQWRSLKQSSSNFNLSNESQNFCQELCRNNLKRNS</sequence>
<organism evidence="6 7">
    <name type="scientific">Desmophyllum pertusum</name>
    <dbReference type="NCBI Taxonomy" id="174260"/>
    <lineage>
        <taxon>Eukaryota</taxon>
        <taxon>Metazoa</taxon>
        <taxon>Cnidaria</taxon>
        <taxon>Anthozoa</taxon>
        <taxon>Hexacorallia</taxon>
        <taxon>Scleractinia</taxon>
        <taxon>Caryophylliina</taxon>
        <taxon>Caryophylliidae</taxon>
        <taxon>Desmophyllum</taxon>
    </lineage>
</organism>
<evidence type="ECO:0000256" key="2">
    <source>
        <dbReference type="ARBA" id="ARBA00023125"/>
    </source>
</evidence>
<dbReference type="AlphaFoldDB" id="A0A9X0CVF5"/>
<dbReference type="Gene3D" id="1.20.5.170">
    <property type="match status" value="1"/>
</dbReference>
<dbReference type="InterPro" id="IPR004826">
    <property type="entry name" value="bZIP_Maf"/>
</dbReference>
<dbReference type="PANTHER" id="PTHR10129">
    <property type="entry name" value="TRANSCRIPTION FACTOR MAF"/>
    <property type="match status" value="1"/>
</dbReference>
<dbReference type="Proteomes" id="UP001163046">
    <property type="component" value="Unassembled WGS sequence"/>
</dbReference>
<dbReference type="GO" id="GO:0000978">
    <property type="term" value="F:RNA polymerase II cis-regulatory region sequence-specific DNA binding"/>
    <property type="evidence" value="ECO:0007669"/>
    <property type="project" value="TreeGrafter"/>
</dbReference>
<comment type="caution">
    <text evidence="6">The sequence shown here is derived from an EMBL/GenBank/DDBJ whole genome shotgun (WGS) entry which is preliminary data.</text>
</comment>
<evidence type="ECO:0000313" key="7">
    <source>
        <dbReference type="Proteomes" id="UP001163046"/>
    </source>
</evidence>
<protein>
    <recommendedName>
        <fullName evidence="5">Basic leucine zipper domain-containing protein</fullName>
    </recommendedName>
</protein>
<keyword evidence="3" id="KW-0804">Transcription</keyword>
<accession>A0A9X0CVF5</accession>
<proteinExistence type="predicted"/>
<keyword evidence="1" id="KW-0805">Transcription regulation</keyword>
<dbReference type="Pfam" id="PF03131">
    <property type="entry name" value="bZIP_Maf"/>
    <property type="match status" value="1"/>
</dbReference>
<dbReference type="GO" id="GO:0000981">
    <property type="term" value="F:DNA-binding transcription factor activity, RNA polymerase II-specific"/>
    <property type="evidence" value="ECO:0007669"/>
    <property type="project" value="TreeGrafter"/>
</dbReference>
<dbReference type="GO" id="GO:0005634">
    <property type="term" value="C:nucleus"/>
    <property type="evidence" value="ECO:0007669"/>
    <property type="project" value="TreeGrafter"/>
</dbReference>